<dbReference type="STRING" id="47427.A0A2H3E438"/>
<protein>
    <submittedName>
        <fullName evidence="1">Uncharacterized protein</fullName>
    </submittedName>
</protein>
<evidence type="ECO:0000313" key="1">
    <source>
        <dbReference type="EMBL" id="PBK98482.1"/>
    </source>
</evidence>
<keyword evidence="2" id="KW-1185">Reference proteome</keyword>
<dbReference type="OrthoDB" id="2735536at2759"/>
<name>A0A2H3E438_ARMGA</name>
<sequence>MAYLPEGPYGVDHWFSVAHEEVIAMNNSHLIYRGSNRSGYVGVFQRWSRARSFLRCSNTFGPLDPGFERMLLEPEYKTFLGSGATPDSIASERKR</sequence>
<dbReference type="EMBL" id="KZ293648">
    <property type="protein sequence ID" value="PBK98482.1"/>
    <property type="molecule type" value="Genomic_DNA"/>
</dbReference>
<organism evidence="1 2">
    <name type="scientific">Armillaria gallica</name>
    <name type="common">Bulbous honey fungus</name>
    <name type="synonym">Armillaria bulbosa</name>
    <dbReference type="NCBI Taxonomy" id="47427"/>
    <lineage>
        <taxon>Eukaryota</taxon>
        <taxon>Fungi</taxon>
        <taxon>Dikarya</taxon>
        <taxon>Basidiomycota</taxon>
        <taxon>Agaricomycotina</taxon>
        <taxon>Agaricomycetes</taxon>
        <taxon>Agaricomycetidae</taxon>
        <taxon>Agaricales</taxon>
        <taxon>Marasmiineae</taxon>
        <taxon>Physalacriaceae</taxon>
        <taxon>Armillaria</taxon>
    </lineage>
</organism>
<dbReference type="InParanoid" id="A0A2H3E438"/>
<gene>
    <name evidence="1" type="ORF">ARMGADRAFT_1008892</name>
</gene>
<dbReference type="Proteomes" id="UP000217790">
    <property type="component" value="Unassembled WGS sequence"/>
</dbReference>
<evidence type="ECO:0000313" key="2">
    <source>
        <dbReference type="Proteomes" id="UP000217790"/>
    </source>
</evidence>
<proteinExistence type="predicted"/>
<reference evidence="2" key="1">
    <citation type="journal article" date="2017" name="Nat. Ecol. Evol.">
        <title>Genome expansion and lineage-specific genetic innovations in the forest pathogenic fungi Armillaria.</title>
        <authorList>
            <person name="Sipos G."/>
            <person name="Prasanna A.N."/>
            <person name="Walter M.C."/>
            <person name="O'Connor E."/>
            <person name="Balint B."/>
            <person name="Krizsan K."/>
            <person name="Kiss B."/>
            <person name="Hess J."/>
            <person name="Varga T."/>
            <person name="Slot J."/>
            <person name="Riley R."/>
            <person name="Boka B."/>
            <person name="Rigling D."/>
            <person name="Barry K."/>
            <person name="Lee J."/>
            <person name="Mihaltcheva S."/>
            <person name="LaButti K."/>
            <person name="Lipzen A."/>
            <person name="Waldron R."/>
            <person name="Moloney N.M."/>
            <person name="Sperisen C."/>
            <person name="Kredics L."/>
            <person name="Vagvoelgyi C."/>
            <person name="Patrignani A."/>
            <person name="Fitzpatrick D."/>
            <person name="Nagy I."/>
            <person name="Doyle S."/>
            <person name="Anderson J.B."/>
            <person name="Grigoriev I.V."/>
            <person name="Gueldener U."/>
            <person name="Muensterkoetter M."/>
            <person name="Nagy L.G."/>
        </authorList>
    </citation>
    <scope>NUCLEOTIDE SEQUENCE [LARGE SCALE GENOMIC DNA]</scope>
    <source>
        <strain evidence="2">Ar21-2</strain>
    </source>
</reference>
<accession>A0A2H3E438</accession>
<dbReference type="AlphaFoldDB" id="A0A2H3E438"/>